<evidence type="ECO:0000313" key="5">
    <source>
        <dbReference type="Proteomes" id="UP000192374"/>
    </source>
</evidence>
<evidence type="ECO:0000259" key="2">
    <source>
        <dbReference type="Pfam" id="PF14230"/>
    </source>
</evidence>
<dbReference type="Proteomes" id="UP000192374">
    <property type="component" value="Unassembled WGS sequence"/>
</dbReference>
<dbReference type="EMBL" id="AP022583">
    <property type="protein sequence ID" value="BBY09073.1"/>
    <property type="molecule type" value="Genomic_DNA"/>
</dbReference>
<dbReference type="InterPro" id="IPR025637">
    <property type="entry name" value="DUF4333"/>
</dbReference>
<name>A0A7I7PKC1_9MYCO</name>
<feature type="region of interest" description="Disordered" evidence="1">
    <location>
        <begin position="44"/>
        <end position="66"/>
    </location>
</feature>
<feature type="domain" description="DUF4333" evidence="2">
    <location>
        <begin position="58"/>
        <end position="121"/>
    </location>
</feature>
<proteinExistence type="predicted"/>
<gene>
    <name evidence="4" type="ORF">BST37_16615</name>
    <name evidence="3" type="ORF">MNVI_43910</name>
</gene>
<accession>A0A7I7PKC1</accession>
<evidence type="ECO:0000256" key="1">
    <source>
        <dbReference type="SAM" id="MobiDB-lite"/>
    </source>
</evidence>
<sequence>MSRQASLNNMEGTIVLPPKRVTALLIVLGPATLAISSCHVSVGTGTTTPAHSSTTASAPAQPAVPKGDLEQITAQQIREQSGGGPVVINCPGDLPIKLGATEQCVLAQDGKHFHLTIRITKATSPDNASWDWQVGDEIPTTGDHASS</sequence>
<dbReference type="OrthoDB" id="3568721at2"/>
<dbReference type="Pfam" id="PF14230">
    <property type="entry name" value="DUF4333"/>
    <property type="match status" value="1"/>
</dbReference>
<dbReference type="KEGG" id="mnv:MNVI_43910"/>
<protein>
    <recommendedName>
        <fullName evidence="2">DUF4333 domain-containing protein</fullName>
    </recommendedName>
</protein>
<reference evidence="3 6" key="2">
    <citation type="journal article" date="2019" name="Emerg. Microbes Infect.">
        <title>Comprehensive subspecies identification of 175 nontuberculous mycobacteria species based on 7547 genomic profiles.</title>
        <authorList>
            <person name="Matsumoto Y."/>
            <person name="Kinjo T."/>
            <person name="Motooka D."/>
            <person name="Nabeya D."/>
            <person name="Jung N."/>
            <person name="Uechi K."/>
            <person name="Horii T."/>
            <person name="Iida T."/>
            <person name="Fujita J."/>
            <person name="Nakamura S."/>
        </authorList>
    </citation>
    <scope>NUCLEOTIDE SEQUENCE [LARGE SCALE GENOMIC DNA]</scope>
    <source>
        <strain evidence="3 6">JCM 16367</strain>
    </source>
</reference>
<keyword evidence="5" id="KW-1185">Reference proteome</keyword>
<evidence type="ECO:0000313" key="3">
    <source>
        <dbReference type="EMBL" id="BBY09073.1"/>
    </source>
</evidence>
<dbReference type="Proteomes" id="UP000466894">
    <property type="component" value="Chromosome"/>
</dbReference>
<dbReference type="AlphaFoldDB" id="A0A7I7PKC1"/>
<evidence type="ECO:0000313" key="4">
    <source>
        <dbReference type="EMBL" id="ORB12241.1"/>
    </source>
</evidence>
<reference evidence="4 5" key="1">
    <citation type="submission" date="2017-02" db="EMBL/GenBank/DDBJ databases">
        <title>The new phylogeny of genus Mycobacterium.</title>
        <authorList>
            <person name="Tortoli E."/>
            <person name="Trovato A."/>
            <person name="Cirillo D.M."/>
        </authorList>
    </citation>
    <scope>NUCLEOTIDE SEQUENCE [LARGE SCALE GENOMIC DNA]</scope>
    <source>
        <strain evidence="4 5">DSM 45145</strain>
    </source>
</reference>
<evidence type="ECO:0000313" key="6">
    <source>
        <dbReference type="Proteomes" id="UP000466894"/>
    </source>
</evidence>
<reference evidence="3" key="3">
    <citation type="submission" date="2020-02" db="EMBL/GenBank/DDBJ databases">
        <authorList>
            <person name="Matsumoto Y."/>
            <person name="Motooka D."/>
            <person name="Nakamura S."/>
        </authorList>
    </citation>
    <scope>NUCLEOTIDE SEQUENCE</scope>
    <source>
        <strain evidence="3">JCM 16367</strain>
    </source>
</reference>
<feature type="compositionally biased region" description="Low complexity" evidence="1">
    <location>
        <begin position="46"/>
        <end position="63"/>
    </location>
</feature>
<dbReference type="EMBL" id="MVIC01000036">
    <property type="protein sequence ID" value="ORB12241.1"/>
    <property type="molecule type" value="Genomic_DNA"/>
</dbReference>
<organism evidence="3 6">
    <name type="scientific">Mycobacterium noviomagense</name>
    <dbReference type="NCBI Taxonomy" id="459858"/>
    <lineage>
        <taxon>Bacteria</taxon>
        <taxon>Bacillati</taxon>
        <taxon>Actinomycetota</taxon>
        <taxon>Actinomycetes</taxon>
        <taxon>Mycobacteriales</taxon>
        <taxon>Mycobacteriaceae</taxon>
        <taxon>Mycobacterium</taxon>
    </lineage>
</organism>